<sequence length="340" mass="39672">MIPVLSLPTWDKLMKAFRGFRRSRPWSLIEAQHIFGFRDPQSGRRYFCSVLGSAGMVTGFYVFPQEEALFQYFDQTLSPTVDVSLRQNMIAFTMGSMDELFDEEYDIYESQGYHFAKGKCFLFHVYEIGYAPFVLNEEQAEILLCGYEVLKQIISLLKEDTNFQNVLFQDGNDMKIPFFTKDRKAWNYQVETLDSYLRKQRIYSMDAIQFDKRDKPVHGTWEIGTLYMPAAIPSVHPNRYFYPKVLIVADREDNRIIAILTKEERHDSEVFIPSFFALLQNYEYLPACIMTRGQEAAELFKELDTVLDVKVLENSAPVSIIDQIWAGFLDFAHKNRSIQS</sequence>
<name>A0A6N8UGS8_9FIRM</name>
<feature type="domain" description="DUF6930" evidence="1">
    <location>
        <begin position="215"/>
        <end position="328"/>
    </location>
</feature>
<dbReference type="EMBL" id="WUUQ01000007">
    <property type="protein sequence ID" value="MXQ74437.1"/>
    <property type="molecule type" value="Genomic_DNA"/>
</dbReference>
<dbReference type="Pfam" id="PF23988">
    <property type="entry name" value="DUF7309"/>
    <property type="match status" value="1"/>
</dbReference>
<dbReference type="InterPro" id="IPR055733">
    <property type="entry name" value="DUF7309"/>
</dbReference>
<accession>A0A6N8UGS8</accession>
<dbReference type="Proteomes" id="UP000434036">
    <property type="component" value="Unassembled WGS sequence"/>
</dbReference>
<reference evidence="3 4" key="2">
    <citation type="submission" date="2020-01" db="EMBL/GenBank/DDBJ databases">
        <title>Clostridiaceae sp. nov. isolated from the gut of human by culturomics.</title>
        <authorList>
            <person name="Chang Y."/>
        </authorList>
    </citation>
    <scope>NUCLEOTIDE SEQUENCE [LARGE SCALE GENOMIC DNA]</scope>
    <source>
        <strain evidence="3 4">DONG20-135</strain>
    </source>
</reference>
<dbReference type="RefSeq" id="WP_160625823.1">
    <property type="nucleotide sequence ID" value="NZ_WUUQ01000007.1"/>
</dbReference>
<organism evidence="3 4">
    <name type="scientific">Copranaerobaculum intestinale</name>
    <dbReference type="NCBI Taxonomy" id="2692629"/>
    <lineage>
        <taxon>Bacteria</taxon>
        <taxon>Bacillati</taxon>
        <taxon>Bacillota</taxon>
        <taxon>Erysipelotrichia</taxon>
        <taxon>Erysipelotrichales</taxon>
        <taxon>Erysipelotrichaceae</taxon>
        <taxon>Copranaerobaculum</taxon>
    </lineage>
</organism>
<dbReference type="Pfam" id="PF22007">
    <property type="entry name" value="DUF6930"/>
    <property type="match status" value="1"/>
</dbReference>
<proteinExistence type="predicted"/>
<evidence type="ECO:0000259" key="1">
    <source>
        <dbReference type="Pfam" id="PF22007"/>
    </source>
</evidence>
<keyword evidence="4" id="KW-1185">Reference proteome</keyword>
<reference evidence="3 4" key="1">
    <citation type="submission" date="2019-12" db="EMBL/GenBank/DDBJ databases">
        <authorList>
            <person name="Yang R."/>
        </authorList>
    </citation>
    <scope>NUCLEOTIDE SEQUENCE [LARGE SCALE GENOMIC DNA]</scope>
    <source>
        <strain evidence="3 4">DONG20-135</strain>
    </source>
</reference>
<dbReference type="InterPro" id="IPR054216">
    <property type="entry name" value="DUF6930"/>
</dbReference>
<gene>
    <name evidence="3" type="ORF">GSF08_10920</name>
</gene>
<evidence type="ECO:0000313" key="4">
    <source>
        <dbReference type="Proteomes" id="UP000434036"/>
    </source>
</evidence>
<evidence type="ECO:0000259" key="2">
    <source>
        <dbReference type="Pfam" id="PF23988"/>
    </source>
</evidence>
<evidence type="ECO:0000313" key="3">
    <source>
        <dbReference type="EMBL" id="MXQ74437.1"/>
    </source>
</evidence>
<comment type="caution">
    <text evidence="3">The sequence shown here is derived from an EMBL/GenBank/DDBJ whole genome shotgun (WGS) entry which is preliminary data.</text>
</comment>
<protein>
    <submittedName>
        <fullName evidence="3">Uncharacterized protein</fullName>
    </submittedName>
</protein>
<feature type="domain" description="DUF7309" evidence="2">
    <location>
        <begin position="10"/>
        <end position="168"/>
    </location>
</feature>
<dbReference type="AlphaFoldDB" id="A0A6N8UGS8"/>